<dbReference type="InterPro" id="IPR038770">
    <property type="entry name" value="Na+/solute_symporter_sf"/>
</dbReference>
<comment type="similarity">
    <text evidence="9">Belongs to the monovalent cation:proton antiporter 2 (CPA2) transporter (TC 2.A.37) family. CHX (TC 2.A.37.4) subfamily.</text>
</comment>
<dbReference type="AlphaFoldDB" id="A0AA88UHR0"/>
<keyword evidence="3" id="KW-0633">Potassium transport</keyword>
<dbReference type="Gene3D" id="1.20.1530.20">
    <property type="match status" value="1"/>
</dbReference>
<evidence type="ECO:0000256" key="7">
    <source>
        <dbReference type="ARBA" id="ARBA00023065"/>
    </source>
</evidence>
<dbReference type="GO" id="GO:0016020">
    <property type="term" value="C:membrane"/>
    <property type="evidence" value="ECO:0007669"/>
    <property type="project" value="UniProtKB-SubCell"/>
</dbReference>
<keyword evidence="7" id="KW-0406">Ion transport</keyword>
<dbReference type="GO" id="GO:0006813">
    <property type="term" value="P:potassium ion transport"/>
    <property type="evidence" value="ECO:0007669"/>
    <property type="project" value="UniProtKB-KW"/>
</dbReference>
<feature type="chain" id="PRO_5041691347" description="Cation/H+ exchanger transmembrane domain-containing protein" evidence="10">
    <location>
        <begin position="25"/>
        <end position="138"/>
    </location>
</feature>
<keyword evidence="2" id="KW-0813">Transport</keyword>
<proteinExistence type="inferred from homology"/>
<dbReference type="InterPro" id="IPR050794">
    <property type="entry name" value="CPA2_transporter"/>
</dbReference>
<evidence type="ECO:0000256" key="3">
    <source>
        <dbReference type="ARBA" id="ARBA00022538"/>
    </source>
</evidence>
<reference evidence="12" key="1">
    <citation type="submission" date="2022-12" db="EMBL/GenBank/DDBJ databases">
        <title>Draft genome assemblies for two species of Escallonia (Escalloniales).</title>
        <authorList>
            <person name="Chanderbali A."/>
            <person name="Dervinis C."/>
            <person name="Anghel I."/>
            <person name="Soltis D."/>
            <person name="Soltis P."/>
            <person name="Zapata F."/>
        </authorList>
    </citation>
    <scope>NUCLEOTIDE SEQUENCE</scope>
    <source>
        <strain evidence="12">UCBG92.1500</strain>
        <tissue evidence="12">Leaf</tissue>
    </source>
</reference>
<comment type="caution">
    <text evidence="12">The sequence shown here is derived from an EMBL/GenBank/DDBJ whole genome shotgun (WGS) entry which is preliminary data.</text>
</comment>
<gene>
    <name evidence="12" type="ORF">RJ640_027666</name>
</gene>
<feature type="signal peptide" evidence="10">
    <location>
        <begin position="1"/>
        <end position="24"/>
    </location>
</feature>
<dbReference type="Proteomes" id="UP001187471">
    <property type="component" value="Unassembled WGS sequence"/>
</dbReference>
<organism evidence="12 13">
    <name type="scientific">Escallonia rubra</name>
    <dbReference type="NCBI Taxonomy" id="112253"/>
    <lineage>
        <taxon>Eukaryota</taxon>
        <taxon>Viridiplantae</taxon>
        <taxon>Streptophyta</taxon>
        <taxon>Embryophyta</taxon>
        <taxon>Tracheophyta</taxon>
        <taxon>Spermatophyta</taxon>
        <taxon>Magnoliopsida</taxon>
        <taxon>eudicotyledons</taxon>
        <taxon>Gunneridae</taxon>
        <taxon>Pentapetalae</taxon>
        <taxon>asterids</taxon>
        <taxon>campanulids</taxon>
        <taxon>Escalloniales</taxon>
        <taxon>Escalloniaceae</taxon>
        <taxon>Escallonia</taxon>
    </lineage>
</organism>
<keyword evidence="5" id="KW-0630">Potassium</keyword>
<dbReference type="GO" id="GO:1902600">
    <property type="term" value="P:proton transmembrane transport"/>
    <property type="evidence" value="ECO:0007669"/>
    <property type="project" value="InterPro"/>
</dbReference>
<protein>
    <recommendedName>
        <fullName evidence="11">Cation/H+ exchanger transmembrane domain-containing protein</fullName>
    </recommendedName>
</protein>
<accession>A0AA88UHR0</accession>
<dbReference type="EMBL" id="JAVXUO010001396">
    <property type="protein sequence ID" value="KAK2982678.1"/>
    <property type="molecule type" value="Genomic_DNA"/>
</dbReference>
<evidence type="ECO:0000256" key="1">
    <source>
        <dbReference type="ARBA" id="ARBA00004141"/>
    </source>
</evidence>
<evidence type="ECO:0000256" key="4">
    <source>
        <dbReference type="ARBA" id="ARBA00022692"/>
    </source>
</evidence>
<comment type="subcellular location">
    <subcellularLocation>
        <location evidence="1">Membrane</location>
        <topology evidence="1">Multi-pass membrane protein</topology>
    </subcellularLocation>
</comment>
<evidence type="ECO:0000256" key="6">
    <source>
        <dbReference type="ARBA" id="ARBA00022989"/>
    </source>
</evidence>
<keyword evidence="4" id="KW-0812">Transmembrane</keyword>
<evidence type="ECO:0000256" key="9">
    <source>
        <dbReference type="ARBA" id="ARBA00038341"/>
    </source>
</evidence>
<feature type="domain" description="Cation/H+ exchanger transmembrane" evidence="11">
    <location>
        <begin position="3"/>
        <end position="100"/>
    </location>
</feature>
<keyword evidence="13" id="KW-1185">Reference proteome</keyword>
<dbReference type="GO" id="GO:0006885">
    <property type="term" value="P:regulation of pH"/>
    <property type="evidence" value="ECO:0007669"/>
    <property type="project" value="TreeGrafter"/>
</dbReference>
<evidence type="ECO:0000259" key="11">
    <source>
        <dbReference type="Pfam" id="PF00999"/>
    </source>
</evidence>
<evidence type="ECO:0000313" key="12">
    <source>
        <dbReference type="EMBL" id="KAK2982678.1"/>
    </source>
</evidence>
<dbReference type="GO" id="GO:0012505">
    <property type="term" value="C:endomembrane system"/>
    <property type="evidence" value="ECO:0007669"/>
    <property type="project" value="TreeGrafter"/>
</dbReference>
<keyword evidence="10" id="KW-0732">Signal</keyword>
<dbReference type="InterPro" id="IPR006153">
    <property type="entry name" value="Cation/H_exchanger_TM"/>
</dbReference>
<keyword evidence="8" id="KW-0472">Membrane</keyword>
<dbReference type="PANTHER" id="PTHR32468:SF23">
    <property type="entry name" value="CATION_H(+) ANTIPORTER 14"/>
    <property type="match status" value="1"/>
</dbReference>
<evidence type="ECO:0000256" key="2">
    <source>
        <dbReference type="ARBA" id="ARBA00022448"/>
    </source>
</evidence>
<keyword evidence="6" id="KW-1133">Transmembrane helix</keyword>
<dbReference type="PANTHER" id="PTHR32468">
    <property type="entry name" value="CATION/H + ANTIPORTER"/>
    <property type="match status" value="1"/>
</dbReference>
<evidence type="ECO:0000256" key="5">
    <source>
        <dbReference type="ARBA" id="ARBA00022958"/>
    </source>
</evidence>
<evidence type="ECO:0000256" key="8">
    <source>
        <dbReference type="ARBA" id="ARBA00023136"/>
    </source>
</evidence>
<evidence type="ECO:0000313" key="13">
    <source>
        <dbReference type="Proteomes" id="UP001187471"/>
    </source>
</evidence>
<evidence type="ECO:0000256" key="10">
    <source>
        <dbReference type="SAM" id="SignalP"/>
    </source>
</evidence>
<dbReference type="Pfam" id="PF00999">
    <property type="entry name" value="Na_H_Exchanger"/>
    <property type="match status" value="1"/>
</dbReference>
<sequence length="138" mass="14116">MKESQFFAILLVVLVSGFCAQTLGQSSGLASFMLGVSVPGGPPLGSSLVNKLDSIATGILLPTKVAMSGLSVDIFSIGRGSFGVVLEFFIILGYVGKFVGADVVPAEGEARDDVAEASLTETETAEEAVTEAVVATVE</sequence>
<name>A0AA88UHR0_9ASTE</name>
<dbReference type="GO" id="GO:0015297">
    <property type="term" value="F:antiporter activity"/>
    <property type="evidence" value="ECO:0007669"/>
    <property type="project" value="InterPro"/>
</dbReference>